<dbReference type="Proteomes" id="UP000094569">
    <property type="component" value="Unassembled WGS sequence"/>
</dbReference>
<proteinExistence type="predicted"/>
<keyword evidence="1" id="KW-1133">Transmembrane helix</keyword>
<dbReference type="OrthoDB" id="4138492at2759"/>
<evidence type="ECO:0000259" key="2">
    <source>
        <dbReference type="Pfam" id="PF00501"/>
    </source>
</evidence>
<keyword evidence="1" id="KW-0472">Membrane</keyword>
<gene>
    <name evidence="3" type="ORF">SI65_03908</name>
</gene>
<evidence type="ECO:0000313" key="4">
    <source>
        <dbReference type="Proteomes" id="UP000094569"/>
    </source>
</evidence>
<dbReference type="VEuPathDB" id="FungiDB:SI65_03908"/>
<keyword evidence="4" id="KW-1185">Reference proteome</keyword>
<organism evidence="3 4">
    <name type="scientific">Aspergillus cristatus</name>
    <name type="common">Chinese Fuzhuan brick tea-fermentation fungus</name>
    <name type="synonym">Eurotium cristatum</name>
    <dbReference type="NCBI Taxonomy" id="573508"/>
    <lineage>
        <taxon>Eukaryota</taxon>
        <taxon>Fungi</taxon>
        <taxon>Dikarya</taxon>
        <taxon>Ascomycota</taxon>
        <taxon>Pezizomycotina</taxon>
        <taxon>Eurotiomycetes</taxon>
        <taxon>Eurotiomycetidae</taxon>
        <taxon>Eurotiales</taxon>
        <taxon>Aspergillaceae</taxon>
        <taxon>Aspergillus</taxon>
        <taxon>Aspergillus subgen. Aspergillus</taxon>
    </lineage>
</organism>
<dbReference type="GO" id="GO:0004467">
    <property type="term" value="F:long-chain fatty acid-CoA ligase activity"/>
    <property type="evidence" value="ECO:0007669"/>
    <property type="project" value="TreeGrafter"/>
</dbReference>
<dbReference type="PANTHER" id="PTHR43272">
    <property type="entry name" value="LONG-CHAIN-FATTY-ACID--COA LIGASE"/>
    <property type="match status" value="1"/>
</dbReference>
<dbReference type="InterPro" id="IPR000873">
    <property type="entry name" value="AMP-dep_synth/lig_dom"/>
</dbReference>
<dbReference type="GO" id="GO:0016020">
    <property type="term" value="C:membrane"/>
    <property type="evidence" value="ECO:0007669"/>
    <property type="project" value="TreeGrafter"/>
</dbReference>
<dbReference type="SUPFAM" id="SSF56801">
    <property type="entry name" value="Acetyl-CoA synthetase-like"/>
    <property type="match status" value="1"/>
</dbReference>
<evidence type="ECO:0000313" key="3">
    <source>
        <dbReference type="EMBL" id="ODM20855.1"/>
    </source>
</evidence>
<sequence length="566" mass="61043">MASETPLLAKLDALIADVLADWNIYSTVIAGSIVAFLIFSFITSKDPDIHPFLLARQSTETFVRQPGESAPFRSLETPYGFPLRSGLNVRDPGTPKWSAGRKGDLRDVWKTAVRGAVNEDGSLSGKQSKIYTVLGRKAIEHSLDQITQEINVIGHHLQAAQAKTVAVCLTDSVELLASIFAGAFYGFRVVIVPHNLEPQILSTHLQKVQAEALIAEAGALDLSTVAKGNKRLSQVVWVAKLGSRHMDWNEVPADVKDTLSVTVWHELVDEKRDLAGLEVPTYDPKSPSPGMTTVWPSSSSEGKFIDFEPENLVAAIGALNSTLPGAQRFDSNDLVLSIDSLSRSYPLCQVLRALYANASVALNSVAGESVDFALATVGVSPTVIVASSRTMSDYHSKVMKPHTGLISSITHWFQARKLDAGNMPSHGLLNQVGNMGPTSELSFDKLRLICISHRCDADKDIRLTSEQLTDLRIFTGARVVYALTGPGVAGAVAQTNVFDYRRFEGASHFGSPLSSAEILLTSAADDQQDRVVEGQITAAGPAVVSGKTTLPAQGRFRQDNTLELVS</sequence>
<accession>A0A1E3BIR8</accession>
<feature type="transmembrane region" description="Helical" evidence="1">
    <location>
        <begin position="22"/>
        <end position="42"/>
    </location>
</feature>
<dbReference type="STRING" id="573508.A0A1E3BIR8"/>
<dbReference type="Gene3D" id="3.40.50.12780">
    <property type="entry name" value="N-terminal domain of ligase-like"/>
    <property type="match status" value="1"/>
</dbReference>
<dbReference type="Pfam" id="PF00501">
    <property type="entry name" value="AMP-binding"/>
    <property type="match status" value="1"/>
</dbReference>
<feature type="domain" description="AMP-dependent synthetase/ligase" evidence="2">
    <location>
        <begin position="141"/>
        <end position="546"/>
    </location>
</feature>
<dbReference type="GO" id="GO:0005783">
    <property type="term" value="C:endoplasmic reticulum"/>
    <property type="evidence" value="ECO:0007669"/>
    <property type="project" value="TreeGrafter"/>
</dbReference>
<comment type="caution">
    <text evidence="3">The sequence shown here is derived from an EMBL/GenBank/DDBJ whole genome shotgun (WGS) entry which is preliminary data.</text>
</comment>
<reference evidence="3 4" key="1">
    <citation type="journal article" date="2016" name="BMC Genomics">
        <title>Comparative genomic and transcriptomic analyses of the Fuzhuan brick tea-fermentation fungus Aspergillus cristatus.</title>
        <authorList>
            <person name="Ge Y."/>
            <person name="Wang Y."/>
            <person name="Liu Y."/>
            <person name="Tan Y."/>
            <person name="Ren X."/>
            <person name="Zhang X."/>
            <person name="Hyde K.D."/>
            <person name="Liu Y."/>
            <person name="Liu Z."/>
        </authorList>
    </citation>
    <scope>NUCLEOTIDE SEQUENCE [LARGE SCALE GENOMIC DNA]</scope>
    <source>
        <strain evidence="3 4">GZAAS20.1005</strain>
    </source>
</reference>
<dbReference type="AlphaFoldDB" id="A0A1E3BIR8"/>
<keyword evidence="1" id="KW-0812">Transmembrane</keyword>
<name>A0A1E3BIR8_ASPCR</name>
<dbReference type="EMBL" id="JXNT01000003">
    <property type="protein sequence ID" value="ODM20855.1"/>
    <property type="molecule type" value="Genomic_DNA"/>
</dbReference>
<dbReference type="InterPro" id="IPR042099">
    <property type="entry name" value="ANL_N_sf"/>
</dbReference>
<dbReference type="PANTHER" id="PTHR43272:SF11">
    <property type="entry name" value="AMP-DEPENDENT SYNTHETASE_LIGASE DOMAIN-CONTAINING PROTEIN"/>
    <property type="match status" value="1"/>
</dbReference>
<protein>
    <recommendedName>
        <fullName evidence="2">AMP-dependent synthetase/ligase domain-containing protein</fullName>
    </recommendedName>
</protein>
<evidence type="ECO:0000256" key="1">
    <source>
        <dbReference type="SAM" id="Phobius"/>
    </source>
</evidence>